<dbReference type="GO" id="GO:0003677">
    <property type="term" value="F:DNA binding"/>
    <property type="evidence" value="ECO:0007669"/>
    <property type="project" value="UniProtKB-KW"/>
</dbReference>
<name>A0A0F9SN52_9ZZZZ</name>
<dbReference type="PANTHER" id="PTHR33221">
    <property type="entry name" value="WINGED HELIX-TURN-HELIX TRANSCRIPTIONAL REGULATOR, RRF2 FAMILY"/>
    <property type="match status" value="1"/>
</dbReference>
<evidence type="ECO:0000313" key="2">
    <source>
        <dbReference type="EMBL" id="KKN30753.1"/>
    </source>
</evidence>
<dbReference type="InterPro" id="IPR036390">
    <property type="entry name" value="WH_DNA-bd_sf"/>
</dbReference>
<dbReference type="GO" id="GO:0003700">
    <property type="term" value="F:DNA-binding transcription factor activity"/>
    <property type="evidence" value="ECO:0007669"/>
    <property type="project" value="TreeGrafter"/>
</dbReference>
<dbReference type="PANTHER" id="PTHR33221:SF5">
    <property type="entry name" value="HTH-TYPE TRANSCRIPTIONAL REGULATOR ISCR"/>
    <property type="match status" value="1"/>
</dbReference>
<evidence type="ECO:0008006" key="3">
    <source>
        <dbReference type="Google" id="ProtNLM"/>
    </source>
</evidence>
<dbReference type="Pfam" id="PF02082">
    <property type="entry name" value="Rrf2"/>
    <property type="match status" value="1"/>
</dbReference>
<dbReference type="EMBL" id="LAZR01002383">
    <property type="protein sequence ID" value="KKN30753.1"/>
    <property type="molecule type" value="Genomic_DNA"/>
</dbReference>
<dbReference type="Gene3D" id="1.10.10.10">
    <property type="entry name" value="Winged helix-like DNA-binding domain superfamily/Winged helix DNA-binding domain"/>
    <property type="match status" value="1"/>
</dbReference>
<proteinExistence type="predicted"/>
<comment type="caution">
    <text evidence="2">The sequence shown here is derived from an EMBL/GenBank/DDBJ whole genome shotgun (WGS) entry which is preliminary data.</text>
</comment>
<dbReference type="NCBIfam" id="TIGR00738">
    <property type="entry name" value="rrf2_super"/>
    <property type="match status" value="1"/>
</dbReference>
<dbReference type="SUPFAM" id="SSF46785">
    <property type="entry name" value="Winged helix' DNA-binding domain"/>
    <property type="match status" value="1"/>
</dbReference>
<gene>
    <name evidence="2" type="ORF">LCGC14_0830810</name>
</gene>
<dbReference type="PROSITE" id="PS51197">
    <property type="entry name" value="HTH_RRF2_2"/>
    <property type="match status" value="1"/>
</dbReference>
<reference evidence="2" key="1">
    <citation type="journal article" date="2015" name="Nature">
        <title>Complex archaea that bridge the gap between prokaryotes and eukaryotes.</title>
        <authorList>
            <person name="Spang A."/>
            <person name="Saw J.H."/>
            <person name="Jorgensen S.L."/>
            <person name="Zaremba-Niedzwiedzka K."/>
            <person name="Martijn J."/>
            <person name="Lind A.E."/>
            <person name="van Eijk R."/>
            <person name="Schleper C."/>
            <person name="Guy L."/>
            <person name="Ettema T.J."/>
        </authorList>
    </citation>
    <scope>NUCLEOTIDE SEQUENCE</scope>
</reference>
<protein>
    <recommendedName>
        <fullName evidence="3">Rrf2 family transcriptional regulator</fullName>
    </recommendedName>
</protein>
<accession>A0A0F9SN52</accession>
<sequence length="154" mass="17699">MIKLTRKTQYGIKALLDLSLHEKGSPVFLKEIANRENIPLKYLEQIFISLKIAGFVRSKRGAHGGYQLIKPVEKIRISEVIQALEGDWNLVECEEMESCCSTLNACVIYEVWEKATKALSSVFEGTSLKDLLQRYDILGQNKEELLKMKQKWLH</sequence>
<dbReference type="AlphaFoldDB" id="A0A0F9SN52"/>
<dbReference type="InterPro" id="IPR036388">
    <property type="entry name" value="WH-like_DNA-bd_sf"/>
</dbReference>
<dbReference type="GO" id="GO:0005829">
    <property type="term" value="C:cytosol"/>
    <property type="evidence" value="ECO:0007669"/>
    <property type="project" value="TreeGrafter"/>
</dbReference>
<evidence type="ECO:0000256" key="1">
    <source>
        <dbReference type="ARBA" id="ARBA00023125"/>
    </source>
</evidence>
<organism evidence="2">
    <name type="scientific">marine sediment metagenome</name>
    <dbReference type="NCBI Taxonomy" id="412755"/>
    <lineage>
        <taxon>unclassified sequences</taxon>
        <taxon>metagenomes</taxon>
        <taxon>ecological metagenomes</taxon>
    </lineage>
</organism>
<keyword evidence="1" id="KW-0238">DNA-binding</keyword>
<dbReference type="InterPro" id="IPR000944">
    <property type="entry name" value="Tscrpt_reg_Rrf2"/>
</dbReference>